<feature type="domain" description="Transcription initiation factor TFIID component TAF4 C-terminal" evidence="7">
    <location>
        <begin position="27"/>
        <end position="266"/>
    </location>
</feature>
<dbReference type="SUPFAM" id="SSF47113">
    <property type="entry name" value="Histone-fold"/>
    <property type="match status" value="1"/>
</dbReference>
<evidence type="ECO:0000256" key="2">
    <source>
        <dbReference type="ARBA" id="ARBA00006178"/>
    </source>
</evidence>
<accession>A0A3P8VTH6</accession>
<keyword evidence="3" id="KW-0805">Transcription regulation</keyword>
<name>A0A3P8VTH6_CYNSE</name>
<evidence type="ECO:0000256" key="1">
    <source>
        <dbReference type="ARBA" id="ARBA00004123"/>
    </source>
</evidence>
<dbReference type="Proteomes" id="UP000265120">
    <property type="component" value="Chromosome 5"/>
</dbReference>
<feature type="region of interest" description="Disordered" evidence="6">
    <location>
        <begin position="146"/>
        <end position="181"/>
    </location>
</feature>
<keyword evidence="4" id="KW-0804">Transcription</keyword>
<evidence type="ECO:0000313" key="8">
    <source>
        <dbReference type="Ensembl" id="ENSCSEP00000017637.1"/>
    </source>
</evidence>
<evidence type="ECO:0000256" key="4">
    <source>
        <dbReference type="ARBA" id="ARBA00023163"/>
    </source>
</evidence>
<dbReference type="GO" id="GO:0006367">
    <property type="term" value="P:transcription initiation at RNA polymerase II promoter"/>
    <property type="evidence" value="ECO:0007669"/>
    <property type="project" value="TreeGrafter"/>
</dbReference>
<sequence length="269" mass="30794">SLLFRADPLEHFVTKQIVLCYRDDDDINDVASMAGVNLNEESARILATNSELVGTQIRSCKDEAFLHPGLLHRRILETAKKFGVTDVPMEAVTFISHATQSRLRTVVEKVSTIAQHRLDSCKDDEYYEQNADVRSQLRFFEQLERMEKQRKDDRSRQEDPEQARLKQKAKEMQQQELAQMRQRDANLTALAAIGPRKKRKVDSPGATPSGTEVRTNAAGSPASSSVPSTSSRQYTRQRITRVNLRDLIFYMEQERETTHSLLLYRALLK</sequence>
<dbReference type="AlphaFoldDB" id="A0A3P8VTH6"/>
<dbReference type="Pfam" id="PF05236">
    <property type="entry name" value="TAF4"/>
    <property type="match status" value="1"/>
</dbReference>
<dbReference type="GO" id="GO:0005669">
    <property type="term" value="C:transcription factor TFIID complex"/>
    <property type="evidence" value="ECO:0007669"/>
    <property type="project" value="InterPro"/>
</dbReference>
<keyword evidence="5" id="KW-0539">Nucleus</keyword>
<proteinExistence type="inferred from homology"/>
<evidence type="ECO:0000256" key="6">
    <source>
        <dbReference type="SAM" id="MobiDB-lite"/>
    </source>
</evidence>
<comment type="similarity">
    <text evidence="2">Belongs to the TAF4 family.</text>
</comment>
<dbReference type="GeneTree" id="ENSGT00390000011620"/>
<dbReference type="GO" id="GO:0016251">
    <property type="term" value="F:RNA polymerase II general transcription initiation factor activity"/>
    <property type="evidence" value="ECO:0007669"/>
    <property type="project" value="TreeGrafter"/>
</dbReference>
<reference evidence="8 9" key="1">
    <citation type="journal article" date="2014" name="Nat. Genet.">
        <title>Whole-genome sequence of a flatfish provides insights into ZW sex chromosome evolution and adaptation to a benthic lifestyle.</title>
        <authorList>
            <person name="Chen S."/>
            <person name="Zhang G."/>
            <person name="Shao C."/>
            <person name="Huang Q."/>
            <person name="Liu G."/>
            <person name="Zhang P."/>
            <person name="Song W."/>
            <person name="An N."/>
            <person name="Chalopin D."/>
            <person name="Volff J.N."/>
            <person name="Hong Y."/>
            <person name="Li Q."/>
            <person name="Sha Z."/>
            <person name="Zhou H."/>
            <person name="Xie M."/>
            <person name="Yu Q."/>
            <person name="Liu Y."/>
            <person name="Xiang H."/>
            <person name="Wang N."/>
            <person name="Wu K."/>
            <person name="Yang C."/>
            <person name="Zhou Q."/>
            <person name="Liao X."/>
            <person name="Yang L."/>
            <person name="Hu Q."/>
            <person name="Zhang J."/>
            <person name="Meng L."/>
            <person name="Jin L."/>
            <person name="Tian Y."/>
            <person name="Lian J."/>
            <person name="Yang J."/>
            <person name="Miao G."/>
            <person name="Liu S."/>
            <person name="Liang Z."/>
            <person name="Yan F."/>
            <person name="Li Y."/>
            <person name="Sun B."/>
            <person name="Zhang H."/>
            <person name="Zhang J."/>
            <person name="Zhu Y."/>
            <person name="Du M."/>
            <person name="Zhao Y."/>
            <person name="Schartl M."/>
            <person name="Tang Q."/>
            <person name="Wang J."/>
        </authorList>
    </citation>
    <scope>NUCLEOTIDE SEQUENCE</scope>
</reference>
<dbReference type="PANTHER" id="PTHR15138:SF22">
    <property type="entry name" value="TAFH DOMAIN-CONTAINING PROTEIN"/>
    <property type="match status" value="1"/>
</dbReference>
<reference evidence="8" key="2">
    <citation type="submission" date="2025-08" db="UniProtKB">
        <authorList>
            <consortium name="Ensembl"/>
        </authorList>
    </citation>
    <scope>IDENTIFICATION</scope>
</reference>
<comment type="subcellular location">
    <subcellularLocation>
        <location evidence="1">Nucleus</location>
    </subcellularLocation>
</comment>
<reference evidence="8" key="3">
    <citation type="submission" date="2025-09" db="UniProtKB">
        <authorList>
            <consortium name="Ensembl"/>
        </authorList>
    </citation>
    <scope>IDENTIFICATION</scope>
</reference>
<evidence type="ECO:0000256" key="5">
    <source>
        <dbReference type="ARBA" id="ARBA00023242"/>
    </source>
</evidence>
<evidence type="ECO:0000313" key="9">
    <source>
        <dbReference type="Proteomes" id="UP000265120"/>
    </source>
</evidence>
<dbReference type="CDD" id="cd08045">
    <property type="entry name" value="HFD_TAF4"/>
    <property type="match status" value="1"/>
</dbReference>
<dbReference type="GO" id="GO:0003677">
    <property type="term" value="F:DNA binding"/>
    <property type="evidence" value="ECO:0007669"/>
    <property type="project" value="TreeGrafter"/>
</dbReference>
<feature type="region of interest" description="Disordered" evidence="6">
    <location>
        <begin position="193"/>
        <end position="234"/>
    </location>
</feature>
<dbReference type="GO" id="GO:0046982">
    <property type="term" value="F:protein heterodimerization activity"/>
    <property type="evidence" value="ECO:0007669"/>
    <property type="project" value="InterPro"/>
</dbReference>
<feature type="compositionally biased region" description="Basic and acidic residues" evidence="6">
    <location>
        <begin position="146"/>
        <end position="173"/>
    </location>
</feature>
<evidence type="ECO:0000256" key="3">
    <source>
        <dbReference type="ARBA" id="ARBA00023015"/>
    </source>
</evidence>
<dbReference type="PANTHER" id="PTHR15138">
    <property type="entry name" value="TRANSCRIPTION INITIATION FACTOR TFIID SUBUNIT 4"/>
    <property type="match status" value="1"/>
</dbReference>
<dbReference type="Ensembl" id="ENSCSET00000017856.1">
    <property type="protein sequence ID" value="ENSCSEP00000017637.1"/>
    <property type="gene ID" value="ENSCSEG00000011298.1"/>
</dbReference>
<dbReference type="Gene3D" id="1.10.20.10">
    <property type="entry name" value="Histone, subunit A"/>
    <property type="match status" value="1"/>
</dbReference>
<dbReference type="InterPro" id="IPR007900">
    <property type="entry name" value="TAF4_C"/>
</dbReference>
<dbReference type="InterPro" id="IPR009072">
    <property type="entry name" value="Histone-fold"/>
</dbReference>
<feature type="compositionally biased region" description="Low complexity" evidence="6">
    <location>
        <begin position="217"/>
        <end position="231"/>
    </location>
</feature>
<protein>
    <recommendedName>
        <fullName evidence="7">Transcription initiation factor TFIID component TAF4 C-terminal domain-containing protein</fullName>
    </recommendedName>
</protein>
<dbReference type="FunFam" id="1.10.20.10:FF:000015">
    <property type="entry name" value="Transcription initiation factor TFIID subunit 4B"/>
    <property type="match status" value="1"/>
</dbReference>
<dbReference type="InterPro" id="IPR045144">
    <property type="entry name" value="TAF4"/>
</dbReference>
<evidence type="ECO:0000259" key="7">
    <source>
        <dbReference type="Pfam" id="PF05236"/>
    </source>
</evidence>
<organism evidence="8 9">
    <name type="scientific">Cynoglossus semilaevis</name>
    <name type="common">Tongue sole</name>
    <dbReference type="NCBI Taxonomy" id="244447"/>
    <lineage>
        <taxon>Eukaryota</taxon>
        <taxon>Metazoa</taxon>
        <taxon>Chordata</taxon>
        <taxon>Craniata</taxon>
        <taxon>Vertebrata</taxon>
        <taxon>Euteleostomi</taxon>
        <taxon>Actinopterygii</taxon>
        <taxon>Neopterygii</taxon>
        <taxon>Teleostei</taxon>
        <taxon>Neoteleostei</taxon>
        <taxon>Acanthomorphata</taxon>
        <taxon>Carangaria</taxon>
        <taxon>Pleuronectiformes</taxon>
        <taxon>Pleuronectoidei</taxon>
        <taxon>Cynoglossidae</taxon>
        <taxon>Cynoglossinae</taxon>
        <taxon>Cynoglossus</taxon>
    </lineage>
</organism>
<keyword evidence="9" id="KW-1185">Reference proteome</keyword>